<evidence type="ECO:0000313" key="2">
    <source>
        <dbReference type="Proteomes" id="UP000823637"/>
    </source>
</evidence>
<gene>
    <name evidence="1" type="ORF">IAC32_01415</name>
</gene>
<sequence length="72" mass="8667">MPKNPDKGIALNKKGDKRRTHPVAFMLNDQEWECLNYYLRRFRVANKSKFLRDTVMRRVIDRLQDENPGLFD</sequence>
<proteinExistence type="predicted"/>
<evidence type="ECO:0000313" key="1">
    <source>
        <dbReference type="EMBL" id="MBO8446394.1"/>
    </source>
</evidence>
<organism evidence="1 2">
    <name type="scientific">Candidatus Enterocola intestinipullorum</name>
    <dbReference type="NCBI Taxonomy" id="2840783"/>
    <lineage>
        <taxon>Bacteria</taxon>
        <taxon>Pseudomonadati</taxon>
        <taxon>Bacteroidota</taxon>
        <taxon>Bacteroidia</taxon>
        <taxon>Bacteroidales</taxon>
        <taxon>Candidatus Enterocola</taxon>
    </lineage>
</organism>
<accession>A0A9D9EJN6</accession>
<name>A0A9D9EJN6_9BACT</name>
<comment type="caution">
    <text evidence="1">The sequence shown here is derived from an EMBL/GenBank/DDBJ whole genome shotgun (WGS) entry which is preliminary data.</text>
</comment>
<dbReference type="EMBL" id="JADIMR010000019">
    <property type="protein sequence ID" value="MBO8446394.1"/>
    <property type="molecule type" value="Genomic_DNA"/>
</dbReference>
<dbReference type="AlphaFoldDB" id="A0A9D9EJN6"/>
<reference evidence="1" key="2">
    <citation type="journal article" date="2021" name="PeerJ">
        <title>Extensive microbial diversity within the chicken gut microbiome revealed by metagenomics and culture.</title>
        <authorList>
            <person name="Gilroy R."/>
            <person name="Ravi A."/>
            <person name="Getino M."/>
            <person name="Pursley I."/>
            <person name="Horton D.L."/>
            <person name="Alikhan N.F."/>
            <person name="Baker D."/>
            <person name="Gharbi K."/>
            <person name="Hall N."/>
            <person name="Watson M."/>
            <person name="Adriaenssens E.M."/>
            <person name="Foster-Nyarko E."/>
            <person name="Jarju S."/>
            <person name="Secka A."/>
            <person name="Antonio M."/>
            <person name="Oren A."/>
            <person name="Chaudhuri R.R."/>
            <person name="La Ragione R."/>
            <person name="Hildebrand F."/>
            <person name="Pallen M.J."/>
        </authorList>
    </citation>
    <scope>NUCLEOTIDE SEQUENCE</scope>
    <source>
        <strain evidence="1">D3-1215</strain>
    </source>
</reference>
<reference evidence="1" key="1">
    <citation type="submission" date="2020-10" db="EMBL/GenBank/DDBJ databases">
        <authorList>
            <person name="Gilroy R."/>
        </authorList>
    </citation>
    <scope>NUCLEOTIDE SEQUENCE</scope>
    <source>
        <strain evidence="1">D3-1215</strain>
    </source>
</reference>
<protein>
    <submittedName>
        <fullName evidence="1">Uncharacterized protein</fullName>
    </submittedName>
</protein>
<dbReference type="Proteomes" id="UP000823637">
    <property type="component" value="Unassembled WGS sequence"/>
</dbReference>